<comment type="subcellular location">
    <subcellularLocation>
        <location evidence="1">Membrane</location>
        <topology evidence="1">Multi-pass membrane protein</topology>
    </subcellularLocation>
</comment>
<reference evidence="8" key="1">
    <citation type="submission" date="2021-02" db="EMBL/GenBank/DDBJ databases">
        <authorList>
            <person name="Dougan E. K."/>
            <person name="Rhodes N."/>
            <person name="Thang M."/>
            <person name="Chan C."/>
        </authorList>
    </citation>
    <scope>NUCLEOTIDE SEQUENCE</scope>
</reference>
<evidence type="ECO:0000313" key="8">
    <source>
        <dbReference type="EMBL" id="CAE7349136.1"/>
    </source>
</evidence>
<proteinExistence type="predicted"/>
<keyword evidence="3 7" id="KW-0812">Transmembrane</keyword>
<feature type="transmembrane region" description="Helical" evidence="7">
    <location>
        <begin position="6"/>
        <end position="23"/>
    </location>
</feature>
<dbReference type="PANTHER" id="PTHR33281:SF20">
    <property type="match status" value="1"/>
</dbReference>
<dbReference type="EMBL" id="CAJNDS010002143">
    <property type="protein sequence ID" value="CAE7349136.1"/>
    <property type="molecule type" value="Genomic_DNA"/>
</dbReference>
<evidence type="ECO:0000256" key="1">
    <source>
        <dbReference type="ARBA" id="ARBA00004141"/>
    </source>
</evidence>
<dbReference type="PANTHER" id="PTHR33281">
    <property type="entry name" value="UPF0187 PROTEIN YNEE"/>
    <property type="match status" value="1"/>
</dbReference>
<evidence type="ECO:0000256" key="2">
    <source>
        <dbReference type="ARBA" id="ARBA00022448"/>
    </source>
</evidence>
<protein>
    <submittedName>
        <fullName evidence="8">Uncharacterized protein</fullName>
    </submittedName>
</protein>
<keyword evidence="5" id="KW-0406">Ion transport</keyword>
<dbReference type="OrthoDB" id="1368at2759"/>
<sequence length="438" mass="50500">MEMQGIGTIWSGFSFVLGFLIVFRSNQAYSRFWESVTLFQQIGGEWLNAFSNLLCFCSRDPEKQDQVYEFRYFLSRLMSLLHCNTLQTLCELSDDSLEVLDIGGLNPKSLWHLEKSPDRSKTVLLWISCLIMEAHHKKTIEVPGPILSRAFQELSQGMVCVTDLRKIRDVPFPFPYSQYLLYMLIAHWILAPLVASQVVLRPWWAGIMVLVVSTSYWTLFYIAQEIDQPFGEDANDLPVREMQQQFNTKLQFFLEPASTKIPDFTLESSQHLHVLRSSYKINPSAITSPYSMTSVTAQSFHMDDGHRTATPERQDSSREVQGFSSLLDPLEPRMIHELLSMLLPDVDAAHVKHMLQILGIDDQTELGTLEEKPYQSEDFERLHEQLHEERRASLNDVSVRVDDFLRQESPESQEPELQRSFASLSEALAKTMPRVKRI</sequence>
<keyword evidence="4 7" id="KW-1133">Transmembrane helix</keyword>
<keyword evidence="6 7" id="KW-0472">Membrane</keyword>
<keyword evidence="9" id="KW-1185">Reference proteome</keyword>
<dbReference type="GO" id="GO:0016020">
    <property type="term" value="C:membrane"/>
    <property type="evidence" value="ECO:0007669"/>
    <property type="project" value="UniProtKB-SubCell"/>
</dbReference>
<accession>A0A812PW86</accession>
<dbReference type="GO" id="GO:0005254">
    <property type="term" value="F:chloride channel activity"/>
    <property type="evidence" value="ECO:0007669"/>
    <property type="project" value="InterPro"/>
</dbReference>
<comment type="caution">
    <text evidence="8">The sequence shown here is derived from an EMBL/GenBank/DDBJ whole genome shotgun (WGS) entry which is preliminary data.</text>
</comment>
<dbReference type="InterPro" id="IPR044669">
    <property type="entry name" value="YneE/VCCN1/2-like"/>
</dbReference>
<organism evidence="8 9">
    <name type="scientific">Symbiodinium natans</name>
    <dbReference type="NCBI Taxonomy" id="878477"/>
    <lineage>
        <taxon>Eukaryota</taxon>
        <taxon>Sar</taxon>
        <taxon>Alveolata</taxon>
        <taxon>Dinophyceae</taxon>
        <taxon>Suessiales</taxon>
        <taxon>Symbiodiniaceae</taxon>
        <taxon>Symbiodinium</taxon>
    </lineage>
</organism>
<gene>
    <name evidence="8" type="ORF">SNAT2548_LOCUS18346</name>
</gene>
<name>A0A812PW86_9DINO</name>
<evidence type="ECO:0000256" key="4">
    <source>
        <dbReference type="ARBA" id="ARBA00022989"/>
    </source>
</evidence>
<dbReference type="AlphaFoldDB" id="A0A812PW86"/>
<dbReference type="Proteomes" id="UP000604046">
    <property type="component" value="Unassembled WGS sequence"/>
</dbReference>
<evidence type="ECO:0000256" key="7">
    <source>
        <dbReference type="SAM" id="Phobius"/>
    </source>
</evidence>
<keyword evidence="2" id="KW-0813">Transport</keyword>
<evidence type="ECO:0000313" key="9">
    <source>
        <dbReference type="Proteomes" id="UP000604046"/>
    </source>
</evidence>
<dbReference type="Pfam" id="PF25539">
    <property type="entry name" value="Bestrophin_2"/>
    <property type="match status" value="1"/>
</dbReference>
<evidence type="ECO:0000256" key="5">
    <source>
        <dbReference type="ARBA" id="ARBA00023065"/>
    </source>
</evidence>
<feature type="transmembrane region" description="Helical" evidence="7">
    <location>
        <begin position="179"/>
        <end position="197"/>
    </location>
</feature>
<evidence type="ECO:0000256" key="3">
    <source>
        <dbReference type="ARBA" id="ARBA00022692"/>
    </source>
</evidence>
<evidence type="ECO:0000256" key="6">
    <source>
        <dbReference type="ARBA" id="ARBA00023136"/>
    </source>
</evidence>
<feature type="transmembrane region" description="Helical" evidence="7">
    <location>
        <begin position="203"/>
        <end position="223"/>
    </location>
</feature>